<gene>
    <name evidence="7" type="ORF">ABS770_06745</name>
</gene>
<keyword evidence="4" id="KW-0812">Transmembrane</keyword>
<dbReference type="SUPFAM" id="SSF58104">
    <property type="entry name" value="Methyl-accepting chemotaxis protein (MCP) signaling domain"/>
    <property type="match status" value="1"/>
</dbReference>
<dbReference type="PANTHER" id="PTHR32089:SF112">
    <property type="entry name" value="LYSOZYME-LIKE PROTEIN-RELATED"/>
    <property type="match status" value="1"/>
</dbReference>
<dbReference type="SMART" id="SM00283">
    <property type="entry name" value="MA"/>
    <property type="match status" value="1"/>
</dbReference>
<feature type="domain" description="Methyl-accepting transducer" evidence="5">
    <location>
        <begin position="459"/>
        <end position="695"/>
    </location>
</feature>
<dbReference type="Proteomes" id="UP001432995">
    <property type="component" value="Unassembled WGS sequence"/>
</dbReference>
<organism evidence="7 8">
    <name type="scientific">Methylobacterium brachiatum</name>
    <dbReference type="NCBI Taxonomy" id="269660"/>
    <lineage>
        <taxon>Bacteria</taxon>
        <taxon>Pseudomonadati</taxon>
        <taxon>Pseudomonadota</taxon>
        <taxon>Alphaproteobacteria</taxon>
        <taxon>Hyphomicrobiales</taxon>
        <taxon>Methylobacteriaceae</taxon>
        <taxon>Methylobacterium</taxon>
    </lineage>
</organism>
<dbReference type="PRINTS" id="PR00260">
    <property type="entry name" value="CHEMTRNSDUCR"/>
</dbReference>
<protein>
    <submittedName>
        <fullName evidence="7">Methyl-accepting chemotaxis protein</fullName>
    </submittedName>
</protein>
<evidence type="ECO:0000313" key="8">
    <source>
        <dbReference type="Proteomes" id="UP001432995"/>
    </source>
</evidence>
<evidence type="ECO:0000256" key="3">
    <source>
        <dbReference type="PROSITE-ProRule" id="PRU00284"/>
    </source>
</evidence>
<keyword evidence="4" id="KW-1133">Transmembrane helix</keyword>
<evidence type="ECO:0000256" key="1">
    <source>
        <dbReference type="ARBA" id="ARBA00023224"/>
    </source>
</evidence>
<reference evidence="7" key="1">
    <citation type="submission" date="2024-06" db="EMBL/GenBank/DDBJ databases">
        <authorList>
            <person name="Campbell A.G."/>
        </authorList>
    </citation>
    <scope>NUCLEOTIDE SEQUENCE</scope>
    <source>
        <strain evidence="7">EM17</strain>
    </source>
</reference>
<dbReference type="Pfam" id="PF00015">
    <property type="entry name" value="MCPsignal"/>
    <property type="match status" value="1"/>
</dbReference>
<accession>A0ABV1QZE6</accession>
<dbReference type="Gene3D" id="1.10.287.950">
    <property type="entry name" value="Methyl-accepting chemotaxis protein"/>
    <property type="match status" value="1"/>
</dbReference>
<comment type="caution">
    <text evidence="7">The sequence shown here is derived from an EMBL/GenBank/DDBJ whole genome shotgun (WGS) entry which is preliminary data.</text>
</comment>
<dbReference type="InterPro" id="IPR004090">
    <property type="entry name" value="Chemotax_Me-accpt_rcpt"/>
</dbReference>
<feature type="transmembrane region" description="Helical" evidence="4">
    <location>
        <begin position="344"/>
        <end position="363"/>
    </location>
</feature>
<proteinExistence type="inferred from homology"/>
<dbReference type="Pfam" id="PF00672">
    <property type="entry name" value="HAMP"/>
    <property type="match status" value="1"/>
</dbReference>
<dbReference type="EMBL" id="JBELQD010000004">
    <property type="protein sequence ID" value="MER2287949.1"/>
    <property type="molecule type" value="Genomic_DNA"/>
</dbReference>
<dbReference type="CDD" id="cd18774">
    <property type="entry name" value="PDC2_HK_sensor"/>
    <property type="match status" value="1"/>
</dbReference>
<keyword evidence="8" id="KW-1185">Reference proteome</keyword>
<dbReference type="PROSITE" id="PS50111">
    <property type="entry name" value="CHEMOTAXIS_TRANSDUC_2"/>
    <property type="match status" value="1"/>
</dbReference>
<dbReference type="InterPro" id="IPR003660">
    <property type="entry name" value="HAMP_dom"/>
</dbReference>
<dbReference type="PANTHER" id="PTHR32089">
    <property type="entry name" value="METHYL-ACCEPTING CHEMOTAXIS PROTEIN MCPB"/>
    <property type="match status" value="1"/>
</dbReference>
<keyword evidence="1 3" id="KW-0807">Transducer</keyword>
<name>A0ABV1QZE6_9HYPH</name>
<dbReference type="InterPro" id="IPR004089">
    <property type="entry name" value="MCPsignal_dom"/>
</dbReference>
<dbReference type="RefSeq" id="WP_350377525.1">
    <property type="nucleotide sequence ID" value="NZ_JBELQD010000004.1"/>
</dbReference>
<evidence type="ECO:0000313" key="7">
    <source>
        <dbReference type="EMBL" id="MER2287949.1"/>
    </source>
</evidence>
<evidence type="ECO:0000256" key="2">
    <source>
        <dbReference type="ARBA" id="ARBA00029447"/>
    </source>
</evidence>
<evidence type="ECO:0000259" key="5">
    <source>
        <dbReference type="PROSITE" id="PS50111"/>
    </source>
</evidence>
<dbReference type="Gene3D" id="6.10.340.10">
    <property type="match status" value="1"/>
</dbReference>
<evidence type="ECO:0000259" key="6">
    <source>
        <dbReference type="PROSITE" id="PS50885"/>
    </source>
</evidence>
<feature type="domain" description="HAMP" evidence="6">
    <location>
        <begin position="364"/>
        <end position="417"/>
    </location>
</feature>
<sequence length="715" mass="73952">MVMFSRLSSRLPAMTIGLALLSATAMGGFSWYSAKSGLIDAANERLQLAAVARRDGIELVADRMQADFLAAAAHPQIVSNFPDLIETLDPSKAETAAVVEAFRAPQTVEARVALDGTGMYGRRHVKVQEVARKLVAQSGYADLLFLDDAGRIVYTTTKGGDFAKSVTDDGLKGTALERLVERLKSADPSSVLFEDFSAYPVDGQPAAFIGRAMTKRANVAMGTAQAAERIGFIVMRVTPTLFDQALAKRTGLGETGQVLAAGADGRLRSNPPLSKTAKAGDGVAPLGITADRLKADGSFEFTAADGPHMAAASPVSVLGAPWTVVAEQSQAEAIDAVRALSRTLFLIGLCVLAGTAVLGLLLARSIVSPLSALTRALKALADRQALTDVPGSRRRDEIGDIARAVVTIRDMSLEEAAQQLQTTEAARMREEQARRAMLQDLASGFEQSVGGIVDGLTRGVAALQGASGTMRIAVAGTSERSTSVASAARQTADNVDAVAAAAEELGATVQEIGRQVEQAAGMSATAVDEAKRAEGTMADLAAAATRIGDVVGMVSTIAGQTNLLALNATIEAARAGEAGRGFAVVAAEVKELATQTSRATEEIGRQVASIQAVTGGVSEAIQGIVSQIEAMNHVSTSISAAVEEQGVTTQDIVRSMGQASTGTSGMTADIAEVARVASDAGQAASSVAQASDDLATQSEQLRAEVAQFLRNVRAA</sequence>
<keyword evidence="4" id="KW-0472">Membrane</keyword>
<dbReference type="PROSITE" id="PS50885">
    <property type="entry name" value="HAMP"/>
    <property type="match status" value="1"/>
</dbReference>
<comment type="similarity">
    <text evidence="2">Belongs to the methyl-accepting chemotaxis (MCP) protein family.</text>
</comment>
<evidence type="ECO:0000256" key="4">
    <source>
        <dbReference type="SAM" id="Phobius"/>
    </source>
</evidence>